<evidence type="ECO:0000256" key="3">
    <source>
        <dbReference type="ARBA" id="ARBA00006187"/>
    </source>
</evidence>
<dbReference type="Gene3D" id="1.20.58.1520">
    <property type="match status" value="1"/>
</dbReference>
<keyword evidence="4" id="KW-0963">Cytoplasm</keyword>
<dbReference type="InterPro" id="IPR007145">
    <property type="entry name" value="MAP65_Ase1_PRC1"/>
</dbReference>
<dbReference type="GO" id="GO:0005819">
    <property type="term" value="C:spindle"/>
    <property type="evidence" value="ECO:0007669"/>
    <property type="project" value="TreeGrafter"/>
</dbReference>
<gene>
    <name evidence="10" type="ORF">D0Y65_052676</name>
</gene>
<sequence>MLAIGAHGTSIRTSSTCTALLRELEQIWNDIGETEVEKDRMLMELERECLEVYRRKVDEAANTKARFHQTVAAKEAELATLMAALGEHDIHSPIKMEKRSASLKQKLASITPLVEELKKKKDERLKQFEDVKTQIEKISGEIFGFHSVNNALSSTAVEDEHDLSLRRLNEYQTHLRTLQKEKSDRLQKVLQCVNEVHSLCSVLGLDFGQTVGDVHPSLHGTQVEQSTNISNSTLEGLEQAILKLKIERKTRIQKLKDVVSKLFELWNLMDSSKEERNCFMKITSIVGTSESEITERGVLSTEMIEKASAQVDRLAKLKASRMKELVFKKRSELEEICKLTHTEPDTSTTAEKASALIDSGLVDPSELLANIEAQIIKAKDEALSRKEVTDRIDKWFAACEEENWLDEYNQDDNRYCAGRGAHINLKRAERARITISKIPAMVDNLINKTLAWEDEKKTHFLYDGVRLVSILDDYKLARQQKEEDKRRHRDLKKMQDLLLNQKEAMYGSKPSPRKNNSFRKTNSYRANGNGSMPPTPRRNSLSGGTTSELLTPRSYSGRQNGYFKEMRRLSTAPLNFVAISKEDTMSYASLCGSEPDSPPQV</sequence>
<reference evidence="10 11" key="1">
    <citation type="submission" date="2018-09" db="EMBL/GenBank/DDBJ databases">
        <title>A high-quality reference genome of wild soybean provides a powerful tool to mine soybean genomes.</title>
        <authorList>
            <person name="Xie M."/>
            <person name="Chung C.Y.L."/>
            <person name="Li M.-W."/>
            <person name="Wong F.-L."/>
            <person name="Chan T.-F."/>
            <person name="Lam H.-M."/>
        </authorList>
    </citation>
    <scope>NUCLEOTIDE SEQUENCE [LARGE SCALE GENOMIC DNA]</scope>
    <source>
        <strain evidence="11">cv. W05</strain>
        <tissue evidence="10">Hypocotyl of etiolated seedlings</tissue>
    </source>
</reference>
<dbReference type="FunFam" id="1.20.58.1520:FF:000002">
    <property type="entry name" value="65-kDa microtubule-associated protein 6"/>
    <property type="match status" value="1"/>
</dbReference>
<evidence type="ECO:0000313" key="10">
    <source>
        <dbReference type="EMBL" id="RZB41756.1"/>
    </source>
</evidence>
<evidence type="ECO:0000256" key="7">
    <source>
        <dbReference type="ARBA" id="ARBA00023212"/>
    </source>
</evidence>
<evidence type="ECO:0000256" key="5">
    <source>
        <dbReference type="ARBA" id="ARBA00022553"/>
    </source>
</evidence>
<keyword evidence="8" id="KW-0539">Nucleus</keyword>
<dbReference type="GO" id="GO:0005634">
    <property type="term" value="C:nucleus"/>
    <property type="evidence" value="ECO:0007669"/>
    <property type="project" value="UniProtKB-SubCell"/>
</dbReference>
<keyword evidence="6" id="KW-0493">Microtubule</keyword>
<feature type="compositionally biased region" description="Polar residues" evidence="9">
    <location>
        <begin position="513"/>
        <end position="558"/>
    </location>
</feature>
<proteinExistence type="inferred from homology"/>
<dbReference type="PANTHER" id="PTHR19321">
    <property type="entry name" value="PROTEIN REGULATOR OF CYTOKINESIS 1 PRC1-RELATED"/>
    <property type="match status" value="1"/>
</dbReference>
<keyword evidence="11" id="KW-1185">Reference proteome</keyword>
<dbReference type="AlphaFoldDB" id="A0A445EZ04"/>
<comment type="similarity">
    <text evidence="3">Belongs to the MAP65/ASE1 family.</text>
</comment>
<accession>A0A445EZ04</accession>
<name>A0A445EZ04_GLYSO</name>
<evidence type="ECO:0000256" key="2">
    <source>
        <dbReference type="ARBA" id="ARBA00004245"/>
    </source>
</evidence>
<evidence type="ECO:0000256" key="9">
    <source>
        <dbReference type="SAM" id="MobiDB-lite"/>
    </source>
</evidence>
<dbReference type="GO" id="GO:0005874">
    <property type="term" value="C:microtubule"/>
    <property type="evidence" value="ECO:0007669"/>
    <property type="project" value="UniProtKB-KW"/>
</dbReference>
<dbReference type="GO" id="GO:0000226">
    <property type="term" value="P:microtubule cytoskeleton organization"/>
    <property type="evidence" value="ECO:0007669"/>
    <property type="project" value="InterPro"/>
</dbReference>
<protein>
    <submittedName>
        <fullName evidence="10">65-kDa microtubule-associated protein 6 isoform A</fullName>
    </submittedName>
</protein>
<dbReference type="GO" id="GO:0005737">
    <property type="term" value="C:cytoplasm"/>
    <property type="evidence" value="ECO:0007669"/>
    <property type="project" value="TreeGrafter"/>
</dbReference>
<dbReference type="GO" id="GO:0008017">
    <property type="term" value="F:microtubule binding"/>
    <property type="evidence" value="ECO:0007669"/>
    <property type="project" value="InterPro"/>
</dbReference>
<dbReference type="Gramene" id="XM_028364813.1">
    <property type="protein sequence ID" value="XP_028220614.1"/>
    <property type="gene ID" value="LOC114402298"/>
</dbReference>
<feature type="region of interest" description="Disordered" evidence="9">
    <location>
        <begin position="500"/>
        <end position="558"/>
    </location>
</feature>
<comment type="subcellular location">
    <subcellularLocation>
        <location evidence="2">Cytoplasm</location>
        <location evidence="2">Cytoskeleton</location>
    </subcellularLocation>
    <subcellularLocation>
        <location evidence="1">Nucleus</location>
    </subcellularLocation>
</comment>
<organism evidence="10 11">
    <name type="scientific">Glycine soja</name>
    <name type="common">Wild soybean</name>
    <dbReference type="NCBI Taxonomy" id="3848"/>
    <lineage>
        <taxon>Eukaryota</taxon>
        <taxon>Viridiplantae</taxon>
        <taxon>Streptophyta</taxon>
        <taxon>Embryophyta</taxon>
        <taxon>Tracheophyta</taxon>
        <taxon>Spermatophyta</taxon>
        <taxon>Magnoliopsida</taxon>
        <taxon>eudicotyledons</taxon>
        <taxon>Gunneridae</taxon>
        <taxon>Pentapetalae</taxon>
        <taxon>rosids</taxon>
        <taxon>fabids</taxon>
        <taxon>Fabales</taxon>
        <taxon>Fabaceae</taxon>
        <taxon>Papilionoideae</taxon>
        <taxon>50 kb inversion clade</taxon>
        <taxon>NPAAA clade</taxon>
        <taxon>indigoferoid/millettioid clade</taxon>
        <taxon>Phaseoleae</taxon>
        <taxon>Glycine</taxon>
        <taxon>Glycine subgen. Soja</taxon>
    </lineage>
</organism>
<evidence type="ECO:0000256" key="8">
    <source>
        <dbReference type="ARBA" id="ARBA00023242"/>
    </source>
</evidence>
<evidence type="ECO:0000256" key="1">
    <source>
        <dbReference type="ARBA" id="ARBA00004123"/>
    </source>
</evidence>
<evidence type="ECO:0000313" key="11">
    <source>
        <dbReference type="Proteomes" id="UP000289340"/>
    </source>
</evidence>
<keyword evidence="5" id="KW-0597">Phosphoprotein</keyword>
<dbReference type="Pfam" id="PF03999">
    <property type="entry name" value="MAP65_ASE1"/>
    <property type="match status" value="1"/>
</dbReference>
<dbReference type="Proteomes" id="UP000289340">
    <property type="component" value="Chromosome 20"/>
</dbReference>
<dbReference type="PANTHER" id="PTHR19321:SF0">
    <property type="entry name" value="65-KDA MICROTUBULE-ASSOCIATED PROTEIN 6"/>
    <property type="match status" value="1"/>
</dbReference>
<evidence type="ECO:0000256" key="6">
    <source>
        <dbReference type="ARBA" id="ARBA00022701"/>
    </source>
</evidence>
<evidence type="ECO:0000256" key="4">
    <source>
        <dbReference type="ARBA" id="ARBA00022490"/>
    </source>
</evidence>
<dbReference type="EMBL" id="QZWG01000020">
    <property type="protein sequence ID" value="RZB41756.1"/>
    <property type="molecule type" value="Genomic_DNA"/>
</dbReference>
<keyword evidence="7" id="KW-0206">Cytoskeleton</keyword>
<comment type="caution">
    <text evidence="10">The sequence shown here is derived from an EMBL/GenBank/DDBJ whole genome shotgun (WGS) entry which is preliminary data.</text>
</comment>